<keyword evidence="5" id="KW-1185">Reference proteome</keyword>
<comment type="caution">
    <text evidence="2">The sequence shown here is derived from an EMBL/GenBank/DDBJ whole genome shotgun (WGS) entry which is preliminary data.</text>
</comment>
<dbReference type="PROSITE" id="PS51257">
    <property type="entry name" value="PROKAR_LIPOPROTEIN"/>
    <property type="match status" value="1"/>
</dbReference>
<accession>A0AAV5ATA3</accession>
<dbReference type="Proteomes" id="UP001207736">
    <property type="component" value="Unassembled WGS sequence"/>
</dbReference>
<reference evidence="2 5" key="1">
    <citation type="submission" date="2021-11" db="EMBL/GenBank/DDBJ databases">
        <title>Draft genome sequence of Capnocytophaga sp. strain KC07075 isolated from cat oral cavity.</title>
        <authorList>
            <person name="Suzuki M."/>
            <person name="Imaoka K."/>
            <person name="Kimura M."/>
            <person name="Morikawa S."/>
            <person name="Maeda K."/>
        </authorList>
    </citation>
    <scope>NUCLEOTIDE SEQUENCE</scope>
    <source>
        <strain evidence="2">KC07075</strain>
        <strain evidence="3 5">KC07079</strain>
    </source>
</reference>
<dbReference type="Proteomes" id="UP001208692">
    <property type="component" value="Unassembled WGS sequence"/>
</dbReference>
<dbReference type="Gene3D" id="3.40.33.10">
    <property type="entry name" value="CAP"/>
    <property type="match status" value="1"/>
</dbReference>
<feature type="domain" description="SCP" evidence="1">
    <location>
        <begin position="42"/>
        <end position="172"/>
    </location>
</feature>
<evidence type="ECO:0000313" key="4">
    <source>
        <dbReference type="Proteomes" id="UP001207736"/>
    </source>
</evidence>
<sequence>MKFLLFCFNLIFIACSTISNTSENQIDNEIGTESSQERKLYELIMAYRKQMGLSEIPLSKSLTLVARTHVKDLGNNNPNRGSCNLHSWSDKGIWKPVCYTSDHAQASLMWSKPRELTSYQGNGYEIAAQGVSSAEIALNLWKKNANHEAVLMNRGVWSEKWQAIGIGMYKNYAVVWFGKEKDTE</sequence>
<proteinExistence type="predicted"/>
<dbReference type="EMBL" id="BQKB01000029">
    <property type="protein sequence ID" value="GJM53211.1"/>
    <property type="molecule type" value="Genomic_DNA"/>
</dbReference>
<name>A0AAV5ATA3_9FLAO</name>
<evidence type="ECO:0000313" key="3">
    <source>
        <dbReference type="EMBL" id="GJM53211.1"/>
    </source>
</evidence>
<organism evidence="2 4">
    <name type="scientific">Capnocytophaga catalasegens</name>
    <dbReference type="NCBI Taxonomy" id="1004260"/>
    <lineage>
        <taxon>Bacteria</taxon>
        <taxon>Pseudomonadati</taxon>
        <taxon>Bacteroidota</taxon>
        <taxon>Flavobacteriia</taxon>
        <taxon>Flavobacteriales</taxon>
        <taxon>Flavobacteriaceae</taxon>
        <taxon>Capnocytophaga</taxon>
    </lineage>
</organism>
<dbReference type="InterPro" id="IPR035940">
    <property type="entry name" value="CAP_sf"/>
</dbReference>
<dbReference type="Pfam" id="PF00188">
    <property type="entry name" value="CAP"/>
    <property type="match status" value="1"/>
</dbReference>
<protein>
    <recommendedName>
        <fullName evidence="1">SCP domain-containing protein</fullName>
    </recommendedName>
</protein>
<dbReference type="InterPro" id="IPR014044">
    <property type="entry name" value="CAP_dom"/>
</dbReference>
<evidence type="ECO:0000313" key="2">
    <source>
        <dbReference type="EMBL" id="GJM50532.1"/>
    </source>
</evidence>
<evidence type="ECO:0000259" key="1">
    <source>
        <dbReference type="Pfam" id="PF00188"/>
    </source>
</evidence>
<evidence type="ECO:0000313" key="5">
    <source>
        <dbReference type="Proteomes" id="UP001208692"/>
    </source>
</evidence>
<gene>
    <name evidence="2" type="ORF">RCZ15_15050</name>
    <name evidence="3" type="ORF">RCZ16_15280</name>
</gene>
<dbReference type="RefSeq" id="WP_264847421.1">
    <property type="nucleotide sequence ID" value="NZ_BPMA01000056.1"/>
</dbReference>
<dbReference type="AlphaFoldDB" id="A0AAV5ATA3"/>
<dbReference type="EMBL" id="BQKA01000029">
    <property type="protein sequence ID" value="GJM50532.1"/>
    <property type="molecule type" value="Genomic_DNA"/>
</dbReference>